<dbReference type="EMBL" id="GBXM01099175">
    <property type="protein sequence ID" value="JAH09402.1"/>
    <property type="molecule type" value="Transcribed_RNA"/>
</dbReference>
<evidence type="ECO:0000313" key="1">
    <source>
        <dbReference type="EMBL" id="JAH09402.1"/>
    </source>
</evidence>
<organism evidence="1">
    <name type="scientific">Anguilla anguilla</name>
    <name type="common">European freshwater eel</name>
    <name type="synonym">Muraena anguilla</name>
    <dbReference type="NCBI Taxonomy" id="7936"/>
    <lineage>
        <taxon>Eukaryota</taxon>
        <taxon>Metazoa</taxon>
        <taxon>Chordata</taxon>
        <taxon>Craniata</taxon>
        <taxon>Vertebrata</taxon>
        <taxon>Euteleostomi</taxon>
        <taxon>Actinopterygii</taxon>
        <taxon>Neopterygii</taxon>
        <taxon>Teleostei</taxon>
        <taxon>Anguilliformes</taxon>
        <taxon>Anguillidae</taxon>
        <taxon>Anguilla</taxon>
    </lineage>
</organism>
<sequence>MVKHKIKYEFCSICIHQMKVVFRGL</sequence>
<dbReference type="AlphaFoldDB" id="A0A0E9PYQ2"/>
<protein>
    <submittedName>
        <fullName evidence="1">Uncharacterized protein</fullName>
    </submittedName>
</protein>
<reference evidence="1" key="1">
    <citation type="submission" date="2014-11" db="EMBL/GenBank/DDBJ databases">
        <authorList>
            <person name="Amaro Gonzalez C."/>
        </authorList>
    </citation>
    <scope>NUCLEOTIDE SEQUENCE</scope>
</reference>
<accession>A0A0E9PYQ2</accession>
<reference evidence="1" key="2">
    <citation type="journal article" date="2015" name="Fish Shellfish Immunol.">
        <title>Early steps in the European eel (Anguilla anguilla)-Vibrio vulnificus interaction in the gills: Role of the RtxA13 toxin.</title>
        <authorList>
            <person name="Callol A."/>
            <person name="Pajuelo D."/>
            <person name="Ebbesson L."/>
            <person name="Teles M."/>
            <person name="MacKenzie S."/>
            <person name="Amaro C."/>
        </authorList>
    </citation>
    <scope>NUCLEOTIDE SEQUENCE</scope>
</reference>
<proteinExistence type="predicted"/>
<name>A0A0E9PYQ2_ANGAN</name>